<dbReference type="AlphaFoldDB" id="A0A5P8NXV4"/>
<keyword evidence="1" id="KW-0175">Coiled coil</keyword>
<dbReference type="RefSeq" id="WP_152306206.1">
    <property type="nucleotide sequence ID" value="NZ_CP043617.1"/>
</dbReference>
<accession>A0A5P8NXV4</accession>
<dbReference type="OrthoDB" id="5333213at2"/>
<organism evidence="2 3">
    <name type="scientific">Sulfurimonas lithotrophica</name>
    <dbReference type="NCBI Taxonomy" id="2590022"/>
    <lineage>
        <taxon>Bacteria</taxon>
        <taxon>Pseudomonadati</taxon>
        <taxon>Campylobacterota</taxon>
        <taxon>Epsilonproteobacteria</taxon>
        <taxon>Campylobacterales</taxon>
        <taxon>Sulfurimonadaceae</taxon>
        <taxon>Sulfurimonas</taxon>
    </lineage>
</organism>
<gene>
    <name evidence="2" type="ORF">FJR48_00400</name>
</gene>
<dbReference type="Pfam" id="PF20572">
    <property type="entry name" value="DUF6781"/>
    <property type="match status" value="1"/>
</dbReference>
<reference evidence="2 3" key="1">
    <citation type="submission" date="2019-09" db="EMBL/GenBank/DDBJ databases">
        <title>Sulfurimonas gotlandica sp. nov., a chemoautotrophic and psychrotolerant epsilonproteobacterium isolated from a pelagic redoxcline, and an emended description of the genus Sulfurimonas.</title>
        <authorList>
            <person name="Wang S."/>
            <person name="Jiang L."/>
            <person name="Shao S."/>
        </authorList>
    </citation>
    <scope>NUCLEOTIDE SEQUENCE [LARGE SCALE GENOMIC DNA]</scope>
    <source>
        <strain evidence="2 3">GYSZ_1</strain>
    </source>
</reference>
<dbReference type="Proteomes" id="UP000326944">
    <property type="component" value="Chromosome"/>
</dbReference>
<feature type="coiled-coil region" evidence="1">
    <location>
        <begin position="60"/>
        <end position="87"/>
    </location>
</feature>
<evidence type="ECO:0000313" key="3">
    <source>
        <dbReference type="Proteomes" id="UP000326944"/>
    </source>
</evidence>
<keyword evidence="3" id="KW-1185">Reference proteome</keyword>
<dbReference type="KEGG" id="sulg:FJR48_00400"/>
<protein>
    <submittedName>
        <fullName evidence="2">Uncharacterized protein</fullName>
    </submittedName>
</protein>
<dbReference type="EMBL" id="CP043617">
    <property type="protein sequence ID" value="QFR48263.1"/>
    <property type="molecule type" value="Genomic_DNA"/>
</dbReference>
<dbReference type="InterPro" id="IPR046708">
    <property type="entry name" value="DUF6781"/>
</dbReference>
<name>A0A5P8NXV4_9BACT</name>
<sequence length="351" mass="39698">MDLDKIITDIKKLYNHRYRSIDKRVTHAIDETQNTLHVDLTALNLHEMKALSNTVLDLECEKVHDELEELISQKEAIESKLHKKRQDLQNIKYAVFEAIESKIDPTDADTLSKLHQVKLQSIDIFDILSQTVESAVITSIERSKDSEASENIQEVIKEITYQAIKEGSLSTIRTRKILATILSSVIDIAEASPNNALNILSPTLKGMRSGLLHSIERFKRRVAYMPLEAKHILIEDYDNIMEDLNQTDTLFMQVIQTQANESSPEIRQILVELNQKMHLDLEELVVISKETAGVIREKVSNFTKTAVEKADTALKSNKAKEAKQMGIQAWGIAKEALGNALKSAKNAMEKK</sequence>
<evidence type="ECO:0000313" key="2">
    <source>
        <dbReference type="EMBL" id="QFR48263.1"/>
    </source>
</evidence>
<evidence type="ECO:0000256" key="1">
    <source>
        <dbReference type="SAM" id="Coils"/>
    </source>
</evidence>
<proteinExistence type="predicted"/>